<accession>A0A8H4RUB1</accession>
<keyword evidence="2" id="KW-1185">Reference proteome</keyword>
<dbReference type="PANTHER" id="PTHR38797">
    <property type="entry name" value="NUCLEAR PORE COMPLEX PROTEIN NUP85-RELATED"/>
    <property type="match status" value="1"/>
</dbReference>
<organism evidence="1 2">
    <name type="scientific">Cudoniella acicularis</name>
    <dbReference type="NCBI Taxonomy" id="354080"/>
    <lineage>
        <taxon>Eukaryota</taxon>
        <taxon>Fungi</taxon>
        <taxon>Dikarya</taxon>
        <taxon>Ascomycota</taxon>
        <taxon>Pezizomycotina</taxon>
        <taxon>Leotiomycetes</taxon>
        <taxon>Helotiales</taxon>
        <taxon>Tricladiaceae</taxon>
        <taxon>Cudoniella</taxon>
    </lineage>
</organism>
<proteinExistence type="predicted"/>
<protein>
    <submittedName>
        <fullName evidence="1">Uncharacterized protein</fullName>
    </submittedName>
</protein>
<sequence length="253" mass="28440">MTLEPLNFGSLHDDERGLQSDTLLEILTIFQTAISSSPEPNVDEKSKVFVTKLIAFSPESKSGLNTDSFICEARKNLPDFWLSVRSCWNHGLIFELQTDDEIEFTVDKWLNINSFIAKLFGNHTGPLIMFAICELRNGLEGGKDKFFTASKSVADNRVRVTCEWIVQGGWRLFRESLLNSCDTEDTTHSNAFGGGSLFSGLCGHNIERWGFWKRRLTELCKEVDLDQSVYKSIDEALQIIVALEKAVGSAFVV</sequence>
<evidence type="ECO:0000313" key="2">
    <source>
        <dbReference type="Proteomes" id="UP000566819"/>
    </source>
</evidence>
<comment type="caution">
    <text evidence="1">The sequence shown here is derived from an EMBL/GenBank/DDBJ whole genome shotgun (WGS) entry which is preliminary data.</text>
</comment>
<gene>
    <name evidence="1" type="ORF">G7Y89_g2512</name>
</gene>
<name>A0A8H4RUB1_9HELO</name>
<dbReference type="InterPro" id="IPR053204">
    <property type="entry name" value="Oxopyrrolidines_Biosynth-assoc"/>
</dbReference>
<reference evidence="1 2" key="1">
    <citation type="submission" date="2020-03" db="EMBL/GenBank/DDBJ databases">
        <title>Draft Genome Sequence of Cudoniella acicularis.</title>
        <authorList>
            <person name="Buettner E."/>
            <person name="Kellner H."/>
        </authorList>
    </citation>
    <scope>NUCLEOTIDE SEQUENCE [LARGE SCALE GENOMIC DNA]</scope>
    <source>
        <strain evidence="1 2">DSM 108380</strain>
    </source>
</reference>
<dbReference type="Proteomes" id="UP000566819">
    <property type="component" value="Unassembled WGS sequence"/>
</dbReference>
<dbReference type="Pfam" id="PF12311">
    <property type="entry name" value="DUF3632"/>
    <property type="match status" value="1"/>
</dbReference>
<dbReference type="OrthoDB" id="3350591at2759"/>
<dbReference type="PANTHER" id="PTHR38797:SF4">
    <property type="entry name" value="NUCLEAR PORE COMPLEX PROTEIN NUP85"/>
    <property type="match status" value="1"/>
</dbReference>
<dbReference type="AlphaFoldDB" id="A0A8H4RUB1"/>
<dbReference type="EMBL" id="JAAMPI010000111">
    <property type="protein sequence ID" value="KAF4635581.1"/>
    <property type="molecule type" value="Genomic_DNA"/>
</dbReference>
<evidence type="ECO:0000313" key="1">
    <source>
        <dbReference type="EMBL" id="KAF4635581.1"/>
    </source>
</evidence>
<dbReference type="InterPro" id="IPR022085">
    <property type="entry name" value="OpdG"/>
</dbReference>